<evidence type="ECO:0000313" key="5">
    <source>
        <dbReference type="Proteomes" id="UP001054821"/>
    </source>
</evidence>
<dbReference type="SUPFAM" id="SSF46689">
    <property type="entry name" value="Homeodomain-like"/>
    <property type="match status" value="1"/>
</dbReference>
<protein>
    <submittedName>
        <fullName evidence="4">Uncharacterized protein</fullName>
    </submittedName>
</protein>
<sequence>MASSGIPSTGIGSGSFWTAKQNKDFGNALAVFDKDTANRWDNVAKDIGEKTQRKSRSIMSLLLKISCLLSLDKYPSRIRGKKNKVKECIS</sequence>
<evidence type="ECO:0000313" key="4">
    <source>
        <dbReference type="EMBL" id="KAI5313977.1"/>
    </source>
</evidence>
<proteinExistence type="predicted"/>
<name>A0AAD4UXX3_PRUDU</name>
<evidence type="ECO:0000256" key="1">
    <source>
        <dbReference type="ARBA" id="ARBA00023015"/>
    </source>
</evidence>
<dbReference type="AlphaFoldDB" id="A0AAD4UXX3"/>
<organism evidence="4 5">
    <name type="scientific">Prunus dulcis</name>
    <name type="common">Almond</name>
    <name type="synonym">Amygdalus dulcis</name>
    <dbReference type="NCBI Taxonomy" id="3755"/>
    <lineage>
        <taxon>Eukaryota</taxon>
        <taxon>Viridiplantae</taxon>
        <taxon>Streptophyta</taxon>
        <taxon>Embryophyta</taxon>
        <taxon>Tracheophyta</taxon>
        <taxon>Spermatophyta</taxon>
        <taxon>Magnoliopsida</taxon>
        <taxon>eudicotyledons</taxon>
        <taxon>Gunneridae</taxon>
        <taxon>Pentapetalae</taxon>
        <taxon>rosids</taxon>
        <taxon>fabids</taxon>
        <taxon>Rosales</taxon>
        <taxon>Rosaceae</taxon>
        <taxon>Amygdaloideae</taxon>
        <taxon>Amygdaleae</taxon>
        <taxon>Prunus</taxon>
    </lineage>
</organism>
<dbReference type="InterPro" id="IPR044636">
    <property type="entry name" value="RADIALIS-like"/>
</dbReference>
<dbReference type="GO" id="GO:0003700">
    <property type="term" value="F:DNA-binding transcription factor activity"/>
    <property type="evidence" value="ECO:0007669"/>
    <property type="project" value="InterPro"/>
</dbReference>
<keyword evidence="2" id="KW-0804">Transcription</keyword>
<keyword evidence="3" id="KW-0539">Nucleus</keyword>
<keyword evidence="1" id="KW-0805">Transcription regulation</keyword>
<gene>
    <name evidence="4" type="ORF">L3X38_043153</name>
</gene>
<dbReference type="Proteomes" id="UP001054821">
    <property type="component" value="Chromosome 8"/>
</dbReference>
<reference evidence="4 5" key="1">
    <citation type="journal article" date="2022" name="G3 (Bethesda)">
        <title>Whole-genome sequence and methylome profiling of the almond [Prunus dulcis (Mill.) D.A. Webb] cultivar 'Nonpareil'.</title>
        <authorList>
            <person name="D'Amico-Willman K.M."/>
            <person name="Ouma W.Z."/>
            <person name="Meulia T."/>
            <person name="Sideli G.M."/>
            <person name="Gradziel T.M."/>
            <person name="Fresnedo-Ramirez J."/>
        </authorList>
    </citation>
    <scope>NUCLEOTIDE SEQUENCE [LARGE SCALE GENOMIC DNA]</scope>
    <source>
        <strain evidence="4">Clone GOH B32 T37-40</strain>
    </source>
</reference>
<comment type="caution">
    <text evidence="4">The sequence shown here is derived from an EMBL/GenBank/DDBJ whole genome shotgun (WGS) entry which is preliminary data.</text>
</comment>
<dbReference type="InterPro" id="IPR009057">
    <property type="entry name" value="Homeodomain-like_sf"/>
</dbReference>
<evidence type="ECO:0000256" key="2">
    <source>
        <dbReference type="ARBA" id="ARBA00023163"/>
    </source>
</evidence>
<dbReference type="PANTHER" id="PTHR43952:SF75">
    <property type="entry name" value="PROTEIN RADIALIS-LIKE 6"/>
    <property type="match status" value="1"/>
</dbReference>
<keyword evidence="5" id="KW-1185">Reference proteome</keyword>
<evidence type="ECO:0000256" key="3">
    <source>
        <dbReference type="ARBA" id="ARBA00023242"/>
    </source>
</evidence>
<dbReference type="PANTHER" id="PTHR43952">
    <property type="entry name" value="MYB FAMILY TRANSCRIPTION FACTOR-RELATED"/>
    <property type="match status" value="1"/>
</dbReference>
<dbReference type="EMBL" id="JAJFAZ020000008">
    <property type="protein sequence ID" value="KAI5313977.1"/>
    <property type="molecule type" value="Genomic_DNA"/>
</dbReference>
<accession>A0AAD4UXX3</accession>
<dbReference type="Gene3D" id="1.10.10.60">
    <property type="entry name" value="Homeodomain-like"/>
    <property type="match status" value="1"/>
</dbReference>